<keyword evidence="2" id="KW-1185">Reference proteome</keyword>
<proteinExistence type="predicted"/>
<evidence type="ECO:0000313" key="2">
    <source>
        <dbReference type="Proteomes" id="UP000247584"/>
    </source>
</evidence>
<name>A0ABX5PR25_9GAMM</name>
<dbReference type="PROSITE" id="PS51257">
    <property type="entry name" value="PROKAR_LIPOPROTEIN"/>
    <property type="match status" value="1"/>
</dbReference>
<evidence type="ECO:0000313" key="1">
    <source>
        <dbReference type="EMBL" id="PYE59812.1"/>
    </source>
</evidence>
<reference evidence="1 2" key="1">
    <citation type="submission" date="2018-06" db="EMBL/GenBank/DDBJ databases">
        <title>Genomic Encyclopedia of Type Strains, Phase III (KMG-III): the genomes of soil and plant-associated and newly described type strains.</title>
        <authorList>
            <person name="Whitman W."/>
        </authorList>
    </citation>
    <scope>NUCLEOTIDE SEQUENCE [LARGE SCALE GENOMIC DNA]</scope>
    <source>
        <strain evidence="1 2">JC5</strain>
    </source>
</reference>
<accession>A0ABX5PR25</accession>
<sequence>MKSLKNLFLTIGLAIVVSGCATHYDTQKFSWDLDKDLTRTQVDSNTWWNNYVNNHNDKYIMAALCQKHRYSQYCKS</sequence>
<evidence type="ECO:0008006" key="3">
    <source>
        <dbReference type="Google" id="ProtNLM"/>
    </source>
</evidence>
<protein>
    <recommendedName>
        <fullName evidence="3">Lipoprotein</fullName>
    </recommendedName>
</protein>
<gene>
    <name evidence="1" type="ORF">C8J23_10692</name>
</gene>
<comment type="caution">
    <text evidence="1">The sequence shown here is derived from an EMBL/GenBank/DDBJ whole genome shotgun (WGS) entry which is preliminary data.</text>
</comment>
<organism evidence="1 2">
    <name type="scientific">Shewanella chilikensis</name>
    <dbReference type="NCBI Taxonomy" id="558541"/>
    <lineage>
        <taxon>Bacteria</taxon>
        <taxon>Pseudomonadati</taxon>
        <taxon>Pseudomonadota</taxon>
        <taxon>Gammaproteobacteria</taxon>
        <taxon>Alteromonadales</taxon>
        <taxon>Shewanellaceae</taxon>
        <taxon>Shewanella</taxon>
    </lineage>
</organism>
<dbReference type="EMBL" id="QJSY01000006">
    <property type="protein sequence ID" value="PYE59812.1"/>
    <property type="molecule type" value="Genomic_DNA"/>
</dbReference>
<dbReference type="Proteomes" id="UP000247584">
    <property type="component" value="Unassembled WGS sequence"/>
</dbReference>